<organism evidence="2">
    <name type="scientific">Chlamydomonas euryale</name>
    <dbReference type="NCBI Taxonomy" id="1486919"/>
    <lineage>
        <taxon>Eukaryota</taxon>
        <taxon>Viridiplantae</taxon>
        <taxon>Chlorophyta</taxon>
        <taxon>core chlorophytes</taxon>
        <taxon>Chlorophyceae</taxon>
        <taxon>CS clade</taxon>
        <taxon>Chlamydomonadales</taxon>
        <taxon>Chlamydomonadaceae</taxon>
        <taxon>Chlamydomonas</taxon>
    </lineage>
</organism>
<reference evidence="2" key="1">
    <citation type="submission" date="2021-01" db="EMBL/GenBank/DDBJ databases">
        <authorList>
            <person name="Corre E."/>
            <person name="Pelletier E."/>
            <person name="Niang G."/>
            <person name="Scheremetjew M."/>
            <person name="Finn R."/>
            <person name="Kale V."/>
            <person name="Holt S."/>
            <person name="Cochrane G."/>
            <person name="Meng A."/>
            <person name="Brown T."/>
            <person name="Cohen L."/>
        </authorList>
    </citation>
    <scope>NUCLEOTIDE SEQUENCE</scope>
    <source>
        <strain evidence="2">CCMP219</strain>
    </source>
</reference>
<evidence type="ECO:0000313" key="2">
    <source>
        <dbReference type="EMBL" id="CAD8284479.1"/>
    </source>
</evidence>
<feature type="region of interest" description="Disordered" evidence="1">
    <location>
        <begin position="72"/>
        <end position="93"/>
    </location>
</feature>
<feature type="region of interest" description="Disordered" evidence="1">
    <location>
        <begin position="137"/>
        <end position="177"/>
    </location>
</feature>
<name>A0A7R9YSV4_9CHLO</name>
<gene>
    <name evidence="2" type="ORF">CEUR00632_LOCUS4514</name>
</gene>
<accession>A0A7R9YSV4</accession>
<feature type="compositionally biased region" description="Basic and acidic residues" evidence="1">
    <location>
        <begin position="153"/>
        <end position="162"/>
    </location>
</feature>
<evidence type="ECO:0000256" key="1">
    <source>
        <dbReference type="SAM" id="MobiDB-lite"/>
    </source>
</evidence>
<sequence length="297" mass="31217">MIAVSRGRPRRDTLSHPFTLAASLARLPLAPEFLLLRRRLVDLPAGHTRLRAAPFPSLTPGGRCAPITAPRRASTPRARAPPHFPAAKAQPTSRSIAPTAAAARFTLHVLVSQNAASKMDVHEVLAVVVSGRRESLDLGRRSSMESNGCSKRSSIDSLDRPKQGQHQQVPMSAPVQASSAMASSPFAALSSARGIRNSAAIPIPATDIIPDNSVTPPARMSAFGHVSSLFGSSASNGSTAPAWKCGGRTSSDFSAMLPASLGRVSSSGIGRGIADFEVASSSQRSNAMFHMDNDRNE</sequence>
<dbReference type="AlphaFoldDB" id="A0A7R9YSV4"/>
<proteinExistence type="predicted"/>
<protein>
    <submittedName>
        <fullName evidence="2">Uncharacterized protein</fullName>
    </submittedName>
</protein>
<dbReference type="EMBL" id="HBEC01009788">
    <property type="protein sequence ID" value="CAD8284479.1"/>
    <property type="molecule type" value="Transcribed_RNA"/>
</dbReference>